<keyword evidence="14" id="KW-1185">Reference proteome</keyword>
<dbReference type="EMBL" id="JH432004">
    <property type="status" value="NOT_ANNOTATED_CDS"/>
    <property type="molecule type" value="Genomic_DNA"/>
</dbReference>
<evidence type="ECO:0000256" key="10">
    <source>
        <dbReference type="PROSITE-ProRule" id="PRU00723"/>
    </source>
</evidence>
<evidence type="ECO:0000256" key="11">
    <source>
        <dbReference type="SAM" id="MobiDB-lite"/>
    </source>
</evidence>
<dbReference type="GO" id="GO:0004521">
    <property type="term" value="F:RNA endonuclease activity"/>
    <property type="evidence" value="ECO:0007669"/>
    <property type="project" value="TreeGrafter"/>
</dbReference>
<keyword evidence="4 10" id="KW-0479">Metal-binding</keyword>
<comment type="similarity">
    <text evidence="2">Belongs to the ZC3H12 family.</text>
</comment>
<dbReference type="EnsemblMetazoa" id="SMAR010856-RA">
    <property type="protein sequence ID" value="SMAR010856-PA"/>
    <property type="gene ID" value="SMAR010856"/>
</dbReference>
<organism evidence="13 14">
    <name type="scientific">Strigamia maritima</name>
    <name type="common">European centipede</name>
    <name type="synonym">Geophilus maritimus</name>
    <dbReference type="NCBI Taxonomy" id="126957"/>
    <lineage>
        <taxon>Eukaryota</taxon>
        <taxon>Metazoa</taxon>
        <taxon>Ecdysozoa</taxon>
        <taxon>Arthropoda</taxon>
        <taxon>Myriapoda</taxon>
        <taxon>Chilopoda</taxon>
        <taxon>Pleurostigmophora</taxon>
        <taxon>Geophilomorpha</taxon>
        <taxon>Linotaeniidae</taxon>
        <taxon>Strigamia</taxon>
    </lineage>
</organism>
<dbReference type="GO" id="GO:0036464">
    <property type="term" value="C:cytoplasmic ribonucleoprotein granule"/>
    <property type="evidence" value="ECO:0007669"/>
    <property type="project" value="TreeGrafter"/>
</dbReference>
<dbReference type="GO" id="GO:0003729">
    <property type="term" value="F:mRNA binding"/>
    <property type="evidence" value="ECO:0007669"/>
    <property type="project" value="TreeGrafter"/>
</dbReference>
<dbReference type="PhylomeDB" id="T1JAT3"/>
<dbReference type="Proteomes" id="UP000014500">
    <property type="component" value="Unassembled WGS sequence"/>
</dbReference>
<sequence>MFLIQNRDYAELESVPESAQFFQHFSDSRKSTSAFLASFSMAESSSIAPPPVCEVSEETGTGRTTLTRFRCKMESEDSSYDSDLDNSDPVSPRSAAEAPSAFHDDVSRTVSDTLAAEYAEYVNSAPNDEENEYKKRMSEVESILLEPHYTSRVEFALKLGYTEHQVQIALQKLGPHPGQNELLAELIKLGASARTGQNVSSSDMSGCRLNVEGITDLSKQSELNFVESHQRVDNVDECGTLRPIVIDGSNVAMSHGNKEVFSCRGIKLCVDWFKARGHKEITVFVPKWRKEASRPDARIIDQDILLDLEKERRLVFTPSRSLMGGRRLVCYDDRYILKLAADDDGIVVSNDNYRDLVTENPEFKKVVEERLLMYSFVNDRFMPPDDPLGRHGPSLENFLRKQPKLAEPLPPPCPYGKKCTYGNKCKYYHPERGNLPQKSVTERLVEQAKIQIQEVKARGNKSRDSSPGDSLKPKLTGTVSAPPSTDGRSIRKAPLTRTRSVVPAVGLPKELTEANPAEGLMDDNSKSQESVNRCGFASTPVYQPVWGHPGMMSSMRSVTPTPVVTSSGGLFYGDKGGHLSVAKRLSDPEHKQESGESGNLHRKLQRQLTLNPSYDPRLFHLQGVMPPHPHPHVGVMGRTDNPNEQSIAGHRPLARGGSNGSQGSQFGPGALAWMRGEQQPAHPSATRIASAPDSYCQWPPGHGHNPSMQRLNSTSDTQLNLFHNLGASSCDVYEQTDRSRVWSVRMPPTQWSVSQQPIRPSSVPPHQMIVGPKQQSSSNAASEDVRNQVFFKLSSIFPADQVQAAMMMCPDETNPQKICATILTLFPPKGQ</sequence>
<evidence type="ECO:0000256" key="8">
    <source>
        <dbReference type="ARBA" id="ARBA00022833"/>
    </source>
</evidence>
<keyword evidence="6 10" id="KW-0863">Zinc-finger</keyword>
<keyword evidence="5" id="KW-0255">Endonuclease</keyword>
<keyword evidence="9" id="KW-0460">Magnesium</keyword>
<dbReference type="InterPro" id="IPR021869">
    <property type="entry name" value="RNase_Zc3h12_NYN"/>
</dbReference>
<dbReference type="AlphaFoldDB" id="T1JAT3"/>
<feature type="compositionally biased region" description="Basic and acidic residues" evidence="11">
    <location>
        <begin position="584"/>
        <end position="594"/>
    </location>
</feature>
<keyword evidence="7" id="KW-0378">Hydrolase</keyword>
<reference evidence="13" key="2">
    <citation type="submission" date="2015-02" db="UniProtKB">
        <authorList>
            <consortium name="EnsemblMetazoa"/>
        </authorList>
    </citation>
    <scope>IDENTIFICATION</scope>
</reference>
<evidence type="ECO:0000256" key="4">
    <source>
        <dbReference type="ARBA" id="ARBA00022723"/>
    </source>
</evidence>
<evidence type="ECO:0000256" key="3">
    <source>
        <dbReference type="ARBA" id="ARBA00022722"/>
    </source>
</evidence>
<keyword evidence="8 10" id="KW-0862">Zinc</keyword>
<dbReference type="eggNOG" id="KOG3777">
    <property type="taxonomic scope" value="Eukaryota"/>
</dbReference>
<protein>
    <recommendedName>
        <fullName evidence="12">C3H1-type domain-containing protein</fullName>
    </recommendedName>
</protein>
<dbReference type="InterPro" id="IPR040757">
    <property type="entry name" value="Regnase_1/ZC3H12_C"/>
</dbReference>
<dbReference type="PROSITE" id="PS50103">
    <property type="entry name" value="ZF_C3H1"/>
    <property type="match status" value="1"/>
</dbReference>
<proteinExistence type="inferred from homology"/>
<evidence type="ECO:0000256" key="2">
    <source>
        <dbReference type="ARBA" id="ARBA00010922"/>
    </source>
</evidence>
<evidence type="ECO:0000256" key="7">
    <source>
        <dbReference type="ARBA" id="ARBA00022801"/>
    </source>
</evidence>
<feature type="region of interest" description="Disordered" evidence="11">
    <location>
        <begin position="584"/>
        <end position="604"/>
    </location>
</feature>
<dbReference type="GO" id="GO:0005634">
    <property type="term" value="C:nucleus"/>
    <property type="evidence" value="ECO:0007669"/>
    <property type="project" value="TreeGrafter"/>
</dbReference>
<evidence type="ECO:0000313" key="14">
    <source>
        <dbReference type="Proteomes" id="UP000014500"/>
    </source>
</evidence>
<evidence type="ECO:0000259" key="12">
    <source>
        <dbReference type="PROSITE" id="PS50103"/>
    </source>
</evidence>
<dbReference type="OMA" id="GQKCKFR"/>
<dbReference type="PANTHER" id="PTHR12876:SF35">
    <property type="entry name" value="LD08718P-RELATED"/>
    <property type="match status" value="1"/>
</dbReference>
<dbReference type="InterPro" id="IPR000571">
    <property type="entry name" value="Znf_CCCH"/>
</dbReference>
<dbReference type="Pfam" id="PF18561">
    <property type="entry name" value="Regnase_1_C"/>
    <property type="match status" value="1"/>
</dbReference>
<comment type="cofactor">
    <cofactor evidence="1">
        <name>Mg(2+)</name>
        <dbReference type="ChEBI" id="CHEBI:18420"/>
    </cofactor>
</comment>
<dbReference type="InterPro" id="IPR040546">
    <property type="entry name" value="Rege-1_UBA-like"/>
</dbReference>
<accession>T1JAT3</accession>
<feature type="compositionally biased region" description="Polar residues" evidence="11">
    <location>
        <begin position="477"/>
        <end position="487"/>
    </location>
</feature>
<feature type="zinc finger region" description="C3H1-type" evidence="10">
    <location>
        <begin position="407"/>
        <end position="432"/>
    </location>
</feature>
<evidence type="ECO:0000313" key="13">
    <source>
        <dbReference type="EnsemblMetazoa" id="SMAR010856-PA"/>
    </source>
</evidence>
<dbReference type="InterPro" id="IPR051101">
    <property type="entry name" value="ZC3H12/N4BP1_RNase_Reg"/>
</dbReference>
<dbReference type="GO" id="GO:0016787">
    <property type="term" value="F:hydrolase activity"/>
    <property type="evidence" value="ECO:0007669"/>
    <property type="project" value="UniProtKB-KW"/>
</dbReference>
<dbReference type="CDD" id="cd18729">
    <property type="entry name" value="PIN_Zc3h12-like"/>
    <property type="match status" value="1"/>
</dbReference>
<dbReference type="STRING" id="126957.T1JAT3"/>
<feature type="compositionally biased region" description="Acidic residues" evidence="11">
    <location>
        <begin position="77"/>
        <end position="86"/>
    </location>
</feature>
<dbReference type="Pfam" id="PF18039">
    <property type="entry name" value="UBA_6"/>
    <property type="match status" value="1"/>
</dbReference>
<evidence type="ECO:0000256" key="5">
    <source>
        <dbReference type="ARBA" id="ARBA00022759"/>
    </source>
</evidence>
<feature type="region of interest" description="Disordered" evidence="11">
    <location>
        <begin position="77"/>
        <end position="105"/>
    </location>
</feature>
<dbReference type="FunFam" id="3.40.50.11980:FF:000001">
    <property type="entry name" value="ZC3H12A isoform 1"/>
    <property type="match status" value="1"/>
</dbReference>
<name>T1JAT3_STRMM</name>
<dbReference type="Gene3D" id="3.40.50.11980">
    <property type="match status" value="1"/>
</dbReference>
<evidence type="ECO:0000256" key="1">
    <source>
        <dbReference type="ARBA" id="ARBA00001946"/>
    </source>
</evidence>
<evidence type="ECO:0000256" key="9">
    <source>
        <dbReference type="ARBA" id="ARBA00022842"/>
    </source>
</evidence>
<dbReference type="PANTHER" id="PTHR12876">
    <property type="entry name" value="N4BP1-RELATED"/>
    <property type="match status" value="1"/>
</dbReference>
<evidence type="ECO:0000256" key="6">
    <source>
        <dbReference type="ARBA" id="ARBA00022771"/>
    </source>
</evidence>
<feature type="domain" description="C3H1-type" evidence="12">
    <location>
        <begin position="407"/>
        <end position="432"/>
    </location>
</feature>
<dbReference type="Pfam" id="PF11977">
    <property type="entry name" value="RNase_Zc3h12a"/>
    <property type="match status" value="1"/>
</dbReference>
<dbReference type="HOGENOM" id="CLU_013020_2_0_1"/>
<dbReference type="GO" id="GO:0008270">
    <property type="term" value="F:zinc ion binding"/>
    <property type="evidence" value="ECO:0007669"/>
    <property type="project" value="UniProtKB-KW"/>
</dbReference>
<feature type="compositionally biased region" description="Basic and acidic residues" evidence="11">
    <location>
        <begin position="455"/>
        <end position="466"/>
    </location>
</feature>
<feature type="region of interest" description="Disordered" evidence="11">
    <location>
        <begin position="453"/>
        <end position="501"/>
    </location>
</feature>
<reference evidence="14" key="1">
    <citation type="submission" date="2011-05" db="EMBL/GenBank/DDBJ databases">
        <authorList>
            <person name="Richards S.R."/>
            <person name="Qu J."/>
            <person name="Jiang H."/>
            <person name="Jhangiani S.N."/>
            <person name="Agravi P."/>
            <person name="Goodspeed R."/>
            <person name="Gross S."/>
            <person name="Mandapat C."/>
            <person name="Jackson L."/>
            <person name="Mathew T."/>
            <person name="Pu L."/>
            <person name="Thornton R."/>
            <person name="Saada N."/>
            <person name="Wilczek-Boney K.B."/>
            <person name="Lee S."/>
            <person name="Kovar C."/>
            <person name="Wu Y."/>
            <person name="Scherer S.E."/>
            <person name="Worley K.C."/>
            <person name="Muzny D.M."/>
            <person name="Gibbs R."/>
        </authorList>
    </citation>
    <scope>NUCLEOTIDE SEQUENCE</scope>
    <source>
        <strain evidence="14">Brora</strain>
    </source>
</reference>
<feature type="region of interest" description="Disordered" evidence="11">
    <location>
        <begin position="641"/>
        <end position="712"/>
    </location>
</feature>
<keyword evidence="3" id="KW-0540">Nuclease</keyword>